<organism evidence="1 2">
    <name type="scientific">Allacma fusca</name>
    <dbReference type="NCBI Taxonomy" id="39272"/>
    <lineage>
        <taxon>Eukaryota</taxon>
        <taxon>Metazoa</taxon>
        <taxon>Ecdysozoa</taxon>
        <taxon>Arthropoda</taxon>
        <taxon>Hexapoda</taxon>
        <taxon>Collembola</taxon>
        <taxon>Symphypleona</taxon>
        <taxon>Sminthuridae</taxon>
        <taxon>Allacma</taxon>
    </lineage>
</organism>
<proteinExistence type="predicted"/>
<comment type="caution">
    <text evidence="1">The sequence shown here is derived from an EMBL/GenBank/DDBJ whole genome shotgun (WGS) entry which is preliminary data.</text>
</comment>
<reference evidence="1" key="1">
    <citation type="submission" date="2021-06" db="EMBL/GenBank/DDBJ databases">
        <authorList>
            <person name="Hodson N. C."/>
            <person name="Mongue J. A."/>
            <person name="Jaron S. K."/>
        </authorList>
    </citation>
    <scope>NUCLEOTIDE SEQUENCE</scope>
</reference>
<evidence type="ECO:0000313" key="1">
    <source>
        <dbReference type="EMBL" id="CAG7691673.1"/>
    </source>
</evidence>
<accession>A0A8J2JA90</accession>
<protein>
    <submittedName>
        <fullName evidence="1">Uncharacterized protein</fullName>
    </submittedName>
</protein>
<sequence>MCICRSGLNRIRQ</sequence>
<gene>
    <name evidence="1" type="ORF">AFUS01_LOCUS3591</name>
</gene>
<evidence type="ECO:0000313" key="2">
    <source>
        <dbReference type="Proteomes" id="UP000708208"/>
    </source>
</evidence>
<keyword evidence="2" id="KW-1185">Reference proteome</keyword>
<dbReference type="Proteomes" id="UP000708208">
    <property type="component" value="Unassembled WGS sequence"/>
</dbReference>
<name>A0A8J2JA90_9HEXA</name>
<dbReference type="EMBL" id="CAJVCH010021743">
    <property type="protein sequence ID" value="CAG7691673.1"/>
    <property type="molecule type" value="Genomic_DNA"/>
</dbReference>
<feature type="non-terminal residue" evidence="1">
    <location>
        <position position="1"/>
    </location>
</feature>